<dbReference type="GO" id="GO:0016829">
    <property type="term" value="F:lyase activity"/>
    <property type="evidence" value="ECO:0007669"/>
    <property type="project" value="UniProtKB-KW"/>
</dbReference>
<dbReference type="Pfam" id="PF04055">
    <property type="entry name" value="Radical_SAM"/>
    <property type="match status" value="1"/>
</dbReference>
<dbReference type="InterPro" id="IPR013785">
    <property type="entry name" value="Aldolase_TIM"/>
</dbReference>
<comment type="cofactor">
    <cofactor evidence="6">
        <name>[4Fe-4S] cluster</name>
        <dbReference type="ChEBI" id="CHEBI:49883"/>
    </cofactor>
    <text evidence="6">Binds 1 [4Fe-4S] cluster. The cluster is coordinated with 3 cysteines and an exchangeable S-adenosyl-L-methionine.</text>
</comment>
<dbReference type="CDD" id="cd01335">
    <property type="entry name" value="Radical_SAM"/>
    <property type="match status" value="1"/>
</dbReference>
<dbReference type="PIRSF" id="PIRSF004869">
    <property type="entry name" value="PflX_prd"/>
    <property type="match status" value="1"/>
</dbReference>
<gene>
    <name evidence="8" type="ORF">TPC1_13574</name>
</gene>
<keyword evidence="3 6" id="KW-0479">Metal-binding</keyword>
<keyword evidence="5 6" id="KW-0411">Iron-sulfur</keyword>
<feature type="non-terminal residue" evidence="8">
    <location>
        <position position="1"/>
    </location>
</feature>
<dbReference type="InterPro" id="IPR058240">
    <property type="entry name" value="rSAM_sf"/>
</dbReference>
<evidence type="ECO:0000256" key="1">
    <source>
        <dbReference type="ARBA" id="ARBA00022485"/>
    </source>
</evidence>
<dbReference type="GO" id="GO:0046872">
    <property type="term" value="F:metal ion binding"/>
    <property type="evidence" value="ECO:0007669"/>
    <property type="project" value="UniProtKB-KW"/>
</dbReference>
<organism evidence="8">
    <name type="scientific">Trepomonas sp. PC1</name>
    <dbReference type="NCBI Taxonomy" id="1076344"/>
    <lineage>
        <taxon>Eukaryota</taxon>
        <taxon>Metamonada</taxon>
        <taxon>Diplomonadida</taxon>
        <taxon>Hexamitidae</taxon>
        <taxon>Hexamitinae</taxon>
        <taxon>Trepomonas</taxon>
    </lineage>
</organism>
<keyword evidence="2 6" id="KW-0949">S-adenosyl-L-methionine</keyword>
<feature type="non-terminal residue" evidence="8">
    <location>
        <position position="290"/>
    </location>
</feature>
<evidence type="ECO:0000256" key="3">
    <source>
        <dbReference type="ARBA" id="ARBA00022723"/>
    </source>
</evidence>
<dbReference type="PANTHER" id="PTHR30352:SF5">
    <property type="entry name" value="PYRUVATE FORMATE-LYASE 1-ACTIVATING ENZYME"/>
    <property type="match status" value="1"/>
</dbReference>
<evidence type="ECO:0000256" key="4">
    <source>
        <dbReference type="ARBA" id="ARBA00023004"/>
    </source>
</evidence>
<dbReference type="PANTHER" id="PTHR30352">
    <property type="entry name" value="PYRUVATE FORMATE-LYASE-ACTIVATING ENZYME"/>
    <property type="match status" value="1"/>
</dbReference>
<dbReference type="SUPFAM" id="SSF102114">
    <property type="entry name" value="Radical SAM enzymes"/>
    <property type="match status" value="1"/>
</dbReference>
<evidence type="ECO:0000256" key="5">
    <source>
        <dbReference type="ARBA" id="ARBA00023014"/>
    </source>
</evidence>
<keyword evidence="4 6" id="KW-0408">Iron</keyword>
<dbReference type="SFLD" id="SFLDS00029">
    <property type="entry name" value="Radical_SAM"/>
    <property type="match status" value="1"/>
</dbReference>
<dbReference type="AlphaFoldDB" id="A0A146KDE8"/>
<dbReference type="Gene3D" id="3.20.20.70">
    <property type="entry name" value="Aldolase class I"/>
    <property type="match status" value="1"/>
</dbReference>
<sequence>CIKKCTIFNNLTGQCSVRLNKNGKLVLPVSNYPADIKVDVVSRNPLSHYYPNQKVLQVGTIGCNMCCDFCNSWEISQDRPVDLEDYCSLNFKYQSPEQIVQRAQDSLVGLILFTVNEPTVIAEYVLKVAQLAHEQTVHIKVGIFTNGSMSRELAEEFAANIDFVIFDFKPIDLDSQHLFDNLKIFTERTHTEVNISFKNSRQFPFVSLPKNIPIHLTQIKPDYKLINEDEYNDKPFDELIQMMKESKFKYVYDESSNAIQYIKCQKCGAVIVTKQGGSVEIQHCCSKTYG</sequence>
<keyword evidence="8" id="KW-0456">Lyase</keyword>
<keyword evidence="8" id="KW-0670">Pyruvate</keyword>
<reference evidence="8" key="1">
    <citation type="submission" date="2015-07" db="EMBL/GenBank/DDBJ databases">
        <title>Adaptation to a free-living lifestyle via gene acquisitions in the diplomonad Trepomonas sp. PC1.</title>
        <authorList>
            <person name="Xu F."/>
            <person name="Jerlstrom-Hultqvist J."/>
            <person name="Kolisko M."/>
            <person name="Simpson A.G.B."/>
            <person name="Roger A.J."/>
            <person name="Svard S.G."/>
            <person name="Andersson J.O."/>
        </authorList>
    </citation>
    <scope>NUCLEOTIDE SEQUENCE</scope>
    <source>
        <strain evidence="8">PC1</strain>
    </source>
</reference>
<proteinExistence type="predicted"/>
<evidence type="ECO:0000256" key="2">
    <source>
        <dbReference type="ARBA" id="ARBA00022691"/>
    </source>
</evidence>
<protein>
    <submittedName>
        <fullName evidence="8">Pyruvate-formate lyase-activating enzyme</fullName>
    </submittedName>
</protein>
<dbReference type="InterPro" id="IPR016431">
    <property type="entry name" value="Pyrv-formate_lyase-activ_prd"/>
</dbReference>
<evidence type="ECO:0000313" key="8">
    <source>
        <dbReference type="EMBL" id="JAP93944.1"/>
    </source>
</evidence>
<keyword evidence="1" id="KW-0004">4Fe-4S</keyword>
<name>A0A146KDE8_9EUKA</name>
<dbReference type="InterPro" id="IPR034457">
    <property type="entry name" value="Organic_radical-activating"/>
</dbReference>
<feature type="domain" description="Radical SAM core" evidence="7">
    <location>
        <begin position="60"/>
        <end position="167"/>
    </location>
</feature>
<evidence type="ECO:0000256" key="6">
    <source>
        <dbReference type="PIRSR" id="PIRSR004869-50"/>
    </source>
</evidence>
<feature type="binding site" evidence="6">
    <location>
        <position position="67"/>
    </location>
    <ligand>
        <name>[4Fe-4S] cluster</name>
        <dbReference type="ChEBI" id="CHEBI:49883"/>
        <note>4Fe-4S-S-AdoMet</note>
    </ligand>
</feature>
<feature type="binding site" evidence="6">
    <location>
        <position position="63"/>
    </location>
    <ligand>
        <name>[4Fe-4S] cluster</name>
        <dbReference type="ChEBI" id="CHEBI:49883"/>
        <note>4Fe-4S-S-AdoMet</note>
    </ligand>
</feature>
<dbReference type="InterPro" id="IPR007197">
    <property type="entry name" value="rSAM"/>
</dbReference>
<evidence type="ECO:0000259" key="7">
    <source>
        <dbReference type="Pfam" id="PF04055"/>
    </source>
</evidence>
<feature type="binding site" evidence="6">
    <location>
        <position position="70"/>
    </location>
    <ligand>
        <name>[4Fe-4S] cluster</name>
        <dbReference type="ChEBI" id="CHEBI:49883"/>
        <note>4Fe-4S-S-AdoMet</note>
    </ligand>
</feature>
<dbReference type="GO" id="GO:0051539">
    <property type="term" value="F:4 iron, 4 sulfur cluster binding"/>
    <property type="evidence" value="ECO:0007669"/>
    <property type="project" value="UniProtKB-KW"/>
</dbReference>
<accession>A0A146KDE8</accession>
<dbReference type="EMBL" id="GDID01002662">
    <property type="protein sequence ID" value="JAP93944.1"/>
    <property type="molecule type" value="Transcribed_RNA"/>
</dbReference>